<evidence type="ECO:0000313" key="2">
    <source>
        <dbReference type="EMBL" id="MED6201480.1"/>
    </source>
</evidence>
<keyword evidence="3" id="KW-1185">Reference proteome</keyword>
<protein>
    <submittedName>
        <fullName evidence="2">Uncharacterized protein</fullName>
    </submittedName>
</protein>
<evidence type="ECO:0000256" key="1">
    <source>
        <dbReference type="SAM" id="MobiDB-lite"/>
    </source>
</evidence>
<sequence length="171" mass="19654">MTIVTRLWDEISHSDPGLLLFDPEIERTLRRARQTRRRAELTRLASDNNPFDWSNSDSDSDTRISSDTGTFTMGERLTLKQIGGASTTFDNQPNRFPELNANFELKSGLTNLLPKFYVRPGEDPIKHIKDFEVIYAPLEGPVVTKTLLKHSLYHSLWMTERRTGTTLYLPK</sequence>
<gene>
    <name evidence="2" type="ORF">PIB30_095505</name>
</gene>
<evidence type="ECO:0000313" key="3">
    <source>
        <dbReference type="Proteomes" id="UP001341840"/>
    </source>
</evidence>
<proteinExistence type="predicted"/>
<dbReference type="Proteomes" id="UP001341840">
    <property type="component" value="Unassembled WGS sequence"/>
</dbReference>
<reference evidence="2 3" key="1">
    <citation type="journal article" date="2023" name="Plants (Basel)">
        <title>Bridging the Gap: Combining Genomics and Transcriptomics Approaches to Understand Stylosanthes scabra, an Orphan Legume from the Brazilian Caatinga.</title>
        <authorList>
            <person name="Ferreira-Neto J.R.C."/>
            <person name="da Silva M.D."/>
            <person name="Binneck E."/>
            <person name="de Melo N.F."/>
            <person name="da Silva R.H."/>
            <person name="de Melo A.L.T.M."/>
            <person name="Pandolfi V."/>
            <person name="Bustamante F.O."/>
            <person name="Brasileiro-Vidal A.C."/>
            <person name="Benko-Iseppon A.M."/>
        </authorList>
    </citation>
    <scope>NUCLEOTIDE SEQUENCE [LARGE SCALE GENOMIC DNA]</scope>
    <source>
        <tissue evidence="2">Leaves</tissue>
    </source>
</reference>
<feature type="region of interest" description="Disordered" evidence="1">
    <location>
        <begin position="50"/>
        <end position="69"/>
    </location>
</feature>
<comment type="caution">
    <text evidence="2">The sequence shown here is derived from an EMBL/GenBank/DDBJ whole genome shotgun (WGS) entry which is preliminary data.</text>
</comment>
<accession>A0ABU6XVG2</accession>
<dbReference type="EMBL" id="JASCZI010213638">
    <property type="protein sequence ID" value="MED6201480.1"/>
    <property type="molecule type" value="Genomic_DNA"/>
</dbReference>
<name>A0ABU6XVG2_9FABA</name>
<organism evidence="2 3">
    <name type="scientific">Stylosanthes scabra</name>
    <dbReference type="NCBI Taxonomy" id="79078"/>
    <lineage>
        <taxon>Eukaryota</taxon>
        <taxon>Viridiplantae</taxon>
        <taxon>Streptophyta</taxon>
        <taxon>Embryophyta</taxon>
        <taxon>Tracheophyta</taxon>
        <taxon>Spermatophyta</taxon>
        <taxon>Magnoliopsida</taxon>
        <taxon>eudicotyledons</taxon>
        <taxon>Gunneridae</taxon>
        <taxon>Pentapetalae</taxon>
        <taxon>rosids</taxon>
        <taxon>fabids</taxon>
        <taxon>Fabales</taxon>
        <taxon>Fabaceae</taxon>
        <taxon>Papilionoideae</taxon>
        <taxon>50 kb inversion clade</taxon>
        <taxon>dalbergioids sensu lato</taxon>
        <taxon>Dalbergieae</taxon>
        <taxon>Pterocarpus clade</taxon>
        <taxon>Stylosanthes</taxon>
    </lineage>
</organism>